<dbReference type="SUPFAM" id="SSF55729">
    <property type="entry name" value="Acyl-CoA N-acyltransferases (Nat)"/>
    <property type="match status" value="1"/>
</dbReference>
<dbReference type="EC" id="2.-.-.-" evidence="1"/>
<gene>
    <name evidence="1" type="ORF">RZ517_10215</name>
</gene>
<dbReference type="EMBL" id="CP146069">
    <property type="protein sequence ID" value="WWR45190.1"/>
    <property type="molecule type" value="Genomic_DNA"/>
</dbReference>
<organism evidence="1 2">
    <name type="scientific">Roseovarius phycicola</name>
    <dbReference type="NCBI Taxonomy" id="3080976"/>
    <lineage>
        <taxon>Bacteria</taxon>
        <taxon>Pseudomonadati</taxon>
        <taxon>Pseudomonadota</taxon>
        <taxon>Alphaproteobacteria</taxon>
        <taxon>Rhodobacterales</taxon>
        <taxon>Roseobacteraceae</taxon>
        <taxon>Roseovarius</taxon>
    </lineage>
</organism>
<keyword evidence="1" id="KW-0808">Transferase</keyword>
<dbReference type="Proteomes" id="UP001364156">
    <property type="component" value="Chromosome"/>
</dbReference>
<name>A0ABZ2HCK3_9RHOB</name>
<reference evidence="1 2" key="1">
    <citation type="submission" date="2023-10" db="EMBL/GenBank/DDBJ databases">
        <title>Roseovarius strain S88 nov., isolated from a marine algae.</title>
        <authorList>
            <person name="Lee M.W."/>
            <person name="Lee J.K."/>
            <person name="Kim J.M."/>
            <person name="Choi D.G."/>
            <person name="Baek J.H."/>
            <person name="Bayburt H."/>
            <person name="Jung J.J."/>
            <person name="Han D.M."/>
            <person name="Jeon C.O."/>
        </authorList>
    </citation>
    <scope>NUCLEOTIDE SEQUENCE [LARGE SCALE GENOMIC DNA]</scope>
    <source>
        <strain evidence="1 2">S88</strain>
    </source>
</reference>
<sequence length="53" mass="6091">MPVLTAECDPRNIASIALLKKLRFEQTGYAEKNFDYGGIEMCDTAYFELKRKT</sequence>
<dbReference type="RefSeq" id="WP_338548113.1">
    <property type="nucleotide sequence ID" value="NZ_CP146069.1"/>
</dbReference>
<evidence type="ECO:0000313" key="1">
    <source>
        <dbReference type="EMBL" id="WWR45190.1"/>
    </source>
</evidence>
<protein>
    <submittedName>
        <fullName evidence="1">GNAT family protein</fullName>
        <ecNumber evidence="1">2.-.-.-</ecNumber>
    </submittedName>
</protein>
<proteinExistence type="predicted"/>
<keyword evidence="2" id="KW-1185">Reference proteome</keyword>
<dbReference type="Gene3D" id="3.40.630.30">
    <property type="match status" value="1"/>
</dbReference>
<dbReference type="InterPro" id="IPR016181">
    <property type="entry name" value="Acyl_CoA_acyltransferase"/>
</dbReference>
<evidence type="ECO:0000313" key="2">
    <source>
        <dbReference type="Proteomes" id="UP001364156"/>
    </source>
</evidence>
<dbReference type="GO" id="GO:0016740">
    <property type="term" value="F:transferase activity"/>
    <property type="evidence" value="ECO:0007669"/>
    <property type="project" value="UniProtKB-KW"/>
</dbReference>
<accession>A0ABZ2HCK3</accession>